<dbReference type="Gene3D" id="3.30.450.40">
    <property type="match status" value="1"/>
</dbReference>
<dbReference type="GO" id="GO:0045892">
    <property type="term" value="P:negative regulation of DNA-templated transcription"/>
    <property type="evidence" value="ECO:0007669"/>
    <property type="project" value="TreeGrafter"/>
</dbReference>
<dbReference type="InterPro" id="IPR036388">
    <property type="entry name" value="WH-like_DNA-bd_sf"/>
</dbReference>
<keyword evidence="3" id="KW-0804">Transcription</keyword>
<dbReference type="Gene3D" id="1.10.10.10">
    <property type="entry name" value="Winged helix-like DNA-binding domain superfamily/Winged helix DNA-binding domain"/>
    <property type="match status" value="1"/>
</dbReference>
<accession>A0A9X7VYZ6</accession>
<dbReference type="InterPro" id="IPR036390">
    <property type="entry name" value="WH_DNA-bd_sf"/>
</dbReference>
<dbReference type="InterPro" id="IPR014757">
    <property type="entry name" value="Tscrpt_reg_IclR_C"/>
</dbReference>
<dbReference type="RefSeq" id="WP_206656761.1">
    <property type="nucleotide sequence ID" value="NZ_CP071182.1"/>
</dbReference>
<dbReference type="GO" id="GO:0003700">
    <property type="term" value="F:DNA-binding transcription factor activity"/>
    <property type="evidence" value="ECO:0007669"/>
    <property type="project" value="TreeGrafter"/>
</dbReference>
<feature type="domain" description="HTH iclR-type" evidence="4">
    <location>
        <begin position="4"/>
        <end position="65"/>
    </location>
</feature>
<dbReference type="InterPro" id="IPR050707">
    <property type="entry name" value="HTH_MetabolicPath_Reg"/>
</dbReference>
<dbReference type="InterPro" id="IPR005471">
    <property type="entry name" value="Tscrpt_reg_IclR_N"/>
</dbReference>
<keyword evidence="7" id="KW-1185">Reference proteome</keyword>
<gene>
    <name evidence="6" type="ORF">JZ786_24000</name>
</gene>
<dbReference type="Proteomes" id="UP000663505">
    <property type="component" value="Chromosome"/>
</dbReference>
<dbReference type="EMBL" id="CP071182">
    <property type="protein sequence ID" value="QSO47410.1"/>
    <property type="molecule type" value="Genomic_DNA"/>
</dbReference>
<dbReference type="SUPFAM" id="SSF55781">
    <property type="entry name" value="GAF domain-like"/>
    <property type="match status" value="1"/>
</dbReference>
<dbReference type="GO" id="GO:0003677">
    <property type="term" value="F:DNA binding"/>
    <property type="evidence" value="ECO:0007669"/>
    <property type="project" value="UniProtKB-KW"/>
</dbReference>
<dbReference type="PROSITE" id="PS51078">
    <property type="entry name" value="ICLR_ED"/>
    <property type="match status" value="1"/>
</dbReference>
<evidence type="ECO:0000256" key="3">
    <source>
        <dbReference type="ARBA" id="ARBA00023163"/>
    </source>
</evidence>
<protein>
    <submittedName>
        <fullName evidence="6">IclR family transcriptional regulator</fullName>
    </submittedName>
</protein>
<keyword evidence="1" id="KW-0805">Transcription regulation</keyword>
<evidence type="ECO:0000256" key="1">
    <source>
        <dbReference type="ARBA" id="ARBA00023015"/>
    </source>
</evidence>
<keyword evidence="2" id="KW-0238">DNA-binding</keyword>
<dbReference type="PANTHER" id="PTHR30136:SF35">
    <property type="entry name" value="HTH-TYPE TRANSCRIPTIONAL REGULATOR RV1719"/>
    <property type="match status" value="1"/>
</dbReference>
<evidence type="ECO:0000259" key="5">
    <source>
        <dbReference type="PROSITE" id="PS51078"/>
    </source>
</evidence>
<name>A0A9X7VYZ6_9BACL</name>
<dbReference type="InterPro" id="IPR029016">
    <property type="entry name" value="GAF-like_dom_sf"/>
</dbReference>
<feature type="domain" description="IclR-ED" evidence="5">
    <location>
        <begin position="66"/>
        <end position="246"/>
    </location>
</feature>
<dbReference type="PANTHER" id="PTHR30136">
    <property type="entry name" value="HELIX-TURN-HELIX TRANSCRIPTIONAL REGULATOR, ICLR FAMILY"/>
    <property type="match status" value="1"/>
</dbReference>
<evidence type="ECO:0000259" key="4">
    <source>
        <dbReference type="PROSITE" id="PS51077"/>
    </source>
</evidence>
<evidence type="ECO:0000313" key="7">
    <source>
        <dbReference type="Proteomes" id="UP000663505"/>
    </source>
</evidence>
<dbReference type="SMART" id="SM00346">
    <property type="entry name" value="HTH_ICLR"/>
    <property type="match status" value="1"/>
</dbReference>
<organism evidence="6 7">
    <name type="scientific">Alicyclobacillus mengziensis</name>
    <dbReference type="NCBI Taxonomy" id="2931921"/>
    <lineage>
        <taxon>Bacteria</taxon>
        <taxon>Bacillati</taxon>
        <taxon>Bacillota</taxon>
        <taxon>Bacilli</taxon>
        <taxon>Bacillales</taxon>
        <taxon>Alicyclobacillaceae</taxon>
        <taxon>Alicyclobacillus</taxon>
    </lineage>
</organism>
<dbReference type="AlphaFoldDB" id="A0A9X7VYZ6"/>
<evidence type="ECO:0000256" key="2">
    <source>
        <dbReference type="ARBA" id="ARBA00023125"/>
    </source>
</evidence>
<dbReference type="SUPFAM" id="SSF46785">
    <property type="entry name" value="Winged helix' DNA-binding domain"/>
    <property type="match status" value="1"/>
</dbReference>
<dbReference type="PROSITE" id="PS51077">
    <property type="entry name" value="HTH_ICLR"/>
    <property type="match status" value="1"/>
</dbReference>
<dbReference type="Pfam" id="PF09339">
    <property type="entry name" value="HTH_IclR"/>
    <property type="match status" value="1"/>
</dbReference>
<dbReference type="KEGG" id="afx:JZ786_24000"/>
<evidence type="ECO:0000313" key="6">
    <source>
        <dbReference type="EMBL" id="QSO47410.1"/>
    </source>
</evidence>
<proteinExistence type="predicted"/>
<dbReference type="Pfam" id="PF01614">
    <property type="entry name" value="IclR_C"/>
    <property type="match status" value="1"/>
</dbReference>
<sequence>MEELQTLSKAMDVLMWIANKGGEARASELEAEVGLSRSSLYRILGTLRNKNFVESSGGGVYRLGFGVLSLGLLAGDKDGVGEAVKLILGELTEQTGETSMLTAVSYPDAVCVARVESHRSVRLSFEVGRRMPMCAGASGKVLLMGMSDDGLKHYLADVAKAGILDRWRMTESDIFQQICDARGRGWLSTFSEVDEDAFAIGAPVYDTSGICRYGLSIAGPIGRFEEAPFVSYLQAAADRISGALFET</sequence>
<reference evidence="6 7" key="1">
    <citation type="submission" date="2021-02" db="EMBL/GenBank/DDBJ databases">
        <title>Alicyclobacillus curvatus sp. nov. and Alicyclobacillus mengziensis sp. nov., two acidophilic bacteria isolated from acid mine drainage.</title>
        <authorList>
            <person name="Huang Y."/>
        </authorList>
    </citation>
    <scope>NUCLEOTIDE SEQUENCE [LARGE SCALE GENOMIC DNA]</scope>
    <source>
        <strain evidence="6 7">S30H14</strain>
    </source>
</reference>